<dbReference type="CDD" id="cd06558">
    <property type="entry name" value="crotonase-like"/>
    <property type="match status" value="1"/>
</dbReference>
<dbReference type="PANTHER" id="PTHR43459:SF1">
    <property type="entry name" value="EG:BACN32G11.4 PROTEIN"/>
    <property type="match status" value="1"/>
</dbReference>
<reference evidence="1" key="1">
    <citation type="submission" date="2018-05" db="EMBL/GenBank/DDBJ databases">
        <authorList>
            <person name="Lanie J.A."/>
            <person name="Ng W.-L."/>
            <person name="Kazmierczak K.M."/>
            <person name="Andrzejewski T.M."/>
            <person name="Davidsen T.M."/>
            <person name="Wayne K.J."/>
            <person name="Tettelin H."/>
            <person name="Glass J.I."/>
            <person name="Rusch D."/>
            <person name="Podicherti R."/>
            <person name="Tsui H.-C.T."/>
            <person name="Winkler M.E."/>
        </authorList>
    </citation>
    <scope>NUCLEOTIDE SEQUENCE</scope>
</reference>
<dbReference type="Gene3D" id="3.90.226.10">
    <property type="entry name" value="2-enoyl-CoA Hydratase, Chain A, domain 1"/>
    <property type="match status" value="1"/>
</dbReference>
<dbReference type="InterPro" id="IPR001753">
    <property type="entry name" value="Enoyl-CoA_hydra/iso"/>
</dbReference>
<organism evidence="1">
    <name type="scientific">marine metagenome</name>
    <dbReference type="NCBI Taxonomy" id="408172"/>
    <lineage>
        <taxon>unclassified sequences</taxon>
        <taxon>metagenomes</taxon>
        <taxon>ecological metagenomes</taxon>
    </lineage>
</organism>
<gene>
    <name evidence="1" type="ORF">METZ01_LOCUS29225</name>
</gene>
<evidence type="ECO:0008006" key="2">
    <source>
        <dbReference type="Google" id="ProtNLM"/>
    </source>
</evidence>
<dbReference type="AlphaFoldDB" id="A0A381QAM7"/>
<proteinExistence type="predicted"/>
<protein>
    <recommendedName>
        <fullName evidence="2">Crotonase</fullName>
    </recommendedName>
</protein>
<sequence length="269" mass="29831">MPKGEQTLSTTLPDNPDGFRIALDTSRERADIVLQRPPLNIVTMPQREQLRQTFEALDRDERIRVIVLRAEGEHFSSGGNIQGFLESTPEAVSDLATNIAAPARCTKPVVAAIRGYCFGVGFELCLACDFRLCSETTLFALPEQRIAQIPGSGGSIRLLHMIGIQRTKDMTFRSRRVSGSEAKDWGMVLDCVDDSQLETAVDQLVDELRTFSPLSQRTIKRVLNAAQNTTLEAGIEIEGNAYGRLRSSNDFREGVESFHAKRKPDFKGS</sequence>
<dbReference type="InterPro" id="IPR029045">
    <property type="entry name" value="ClpP/crotonase-like_dom_sf"/>
</dbReference>
<dbReference type="SUPFAM" id="SSF52096">
    <property type="entry name" value="ClpP/crotonase"/>
    <property type="match status" value="1"/>
</dbReference>
<name>A0A381QAM7_9ZZZZ</name>
<dbReference type="PANTHER" id="PTHR43459">
    <property type="entry name" value="ENOYL-COA HYDRATASE"/>
    <property type="match status" value="1"/>
</dbReference>
<accession>A0A381QAM7</accession>
<dbReference type="Pfam" id="PF00378">
    <property type="entry name" value="ECH_1"/>
    <property type="match status" value="1"/>
</dbReference>
<dbReference type="EMBL" id="UINC01001275">
    <property type="protein sequence ID" value="SUZ76371.1"/>
    <property type="molecule type" value="Genomic_DNA"/>
</dbReference>
<evidence type="ECO:0000313" key="1">
    <source>
        <dbReference type="EMBL" id="SUZ76371.1"/>
    </source>
</evidence>